<name>A0ABS8YHH0_9BACL</name>
<evidence type="ECO:0000256" key="1">
    <source>
        <dbReference type="ARBA" id="ARBA00023015"/>
    </source>
</evidence>
<dbReference type="InterPro" id="IPR014757">
    <property type="entry name" value="Tscrpt_reg_IclR_C"/>
</dbReference>
<dbReference type="InterPro" id="IPR005471">
    <property type="entry name" value="Tscrpt_reg_IclR_N"/>
</dbReference>
<evidence type="ECO:0000259" key="5">
    <source>
        <dbReference type="PROSITE" id="PS51078"/>
    </source>
</evidence>
<dbReference type="SMART" id="SM00346">
    <property type="entry name" value="HTH_ICLR"/>
    <property type="match status" value="1"/>
</dbReference>
<feature type="domain" description="HTH iclR-type" evidence="4">
    <location>
        <begin position="4"/>
        <end position="65"/>
    </location>
</feature>
<keyword evidence="2" id="KW-0238">DNA-binding</keyword>
<dbReference type="Pfam" id="PF09339">
    <property type="entry name" value="HTH_IclR"/>
    <property type="match status" value="1"/>
</dbReference>
<keyword evidence="3" id="KW-0804">Transcription</keyword>
<dbReference type="PROSITE" id="PS51078">
    <property type="entry name" value="ICLR_ED"/>
    <property type="match status" value="1"/>
</dbReference>
<comment type="caution">
    <text evidence="6">The sequence shown here is derived from an EMBL/GenBank/DDBJ whole genome shotgun (WGS) entry which is preliminary data.</text>
</comment>
<dbReference type="PANTHER" id="PTHR30136:SF35">
    <property type="entry name" value="HTH-TYPE TRANSCRIPTIONAL REGULATOR RV1719"/>
    <property type="match status" value="1"/>
</dbReference>
<dbReference type="EMBL" id="JAJNBZ010000016">
    <property type="protein sequence ID" value="MCE5171251.1"/>
    <property type="molecule type" value="Genomic_DNA"/>
</dbReference>
<dbReference type="Gene3D" id="3.30.450.40">
    <property type="match status" value="1"/>
</dbReference>
<sequence length="252" mass="28169">MASAPGLSSGLRIIELVSESEAGIGFNQLKAVLELNAASLNRYLQVLLEQQYVDKNENQQYVLGAKLLGMMKHADSLHDVSDMTGPILDYICRETGSTSLWIDFRDGRMMCRDKVVHPEGVVMQQIGEVRTDYMLHPWGFLLLALASAEKRRFYIDYANLAGLANCCPDKASVQRFIEEASENGLSDDKGLILQNIRRIAVPIRAHSRIVASIAIGMPGVSFEEQFIARIYRILQEEAVRVERLLSDSTISH</sequence>
<evidence type="ECO:0000256" key="2">
    <source>
        <dbReference type="ARBA" id="ARBA00023125"/>
    </source>
</evidence>
<organism evidence="6 7">
    <name type="scientific">Paenibacillus profundus</name>
    <dbReference type="NCBI Taxonomy" id="1173085"/>
    <lineage>
        <taxon>Bacteria</taxon>
        <taxon>Bacillati</taxon>
        <taxon>Bacillota</taxon>
        <taxon>Bacilli</taxon>
        <taxon>Bacillales</taxon>
        <taxon>Paenibacillaceae</taxon>
        <taxon>Paenibacillus</taxon>
    </lineage>
</organism>
<evidence type="ECO:0000313" key="6">
    <source>
        <dbReference type="EMBL" id="MCE5171251.1"/>
    </source>
</evidence>
<dbReference type="InterPro" id="IPR036388">
    <property type="entry name" value="WH-like_DNA-bd_sf"/>
</dbReference>
<dbReference type="InterPro" id="IPR029016">
    <property type="entry name" value="GAF-like_dom_sf"/>
</dbReference>
<dbReference type="Pfam" id="PF01614">
    <property type="entry name" value="IclR_C"/>
    <property type="match status" value="1"/>
</dbReference>
<feature type="domain" description="IclR-ED" evidence="5">
    <location>
        <begin position="66"/>
        <end position="247"/>
    </location>
</feature>
<proteinExistence type="predicted"/>
<protein>
    <submittedName>
        <fullName evidence="6">IclR family transcriptional regulator</fullName>
    </submittedName>
</protein>
<keyword evidence="7" id="KW-1185">Reference proteome</keyword>
<dbReference type="InterPro" id="IPR050707">
    <property type="entry name" value="HTH_MetabolicPath_Reg"/>
</dbReference>
<accession>A0ABS8YHH0</accession>
<gene>
    <name evidence="6" type="ORF">LQV63_18285</name>
</gene>
<dbReference type="RefSeq" id="WP_233697784.1">
    <property type="nucleotide sequence ID" value="NZ_JAJNBZ010000016.1"/>
</dbReference>
<dbReference type="PROSITE" id="PS51077">
    <property type="entry name" value="HTH_ICLR"/>
    <property type="match status" value="1"/>
</dbReference>
<evidence type="ECO:0000313" key="7">
    <source>
        <dbReference type="Proteomes" id="UP001199916"/>
    </source>
</evidence>
<dbReference type="Proteomes" id="UP001199916">
    <property type="component" value="Unassembled WGS sequence"/>
</dbReference>
<dbReference type="Gene3D" id="1.10.10.10">
    <property type="entry name" value="Winged helix-like DNA-binding domain superfamily/Winged helix DNA-binding domain"/>
    <property type="match status" value="1"/>
</dbReference>
<reference evidence="6 7" key="1">
    <citation type="submission" date="2021-11" db="EMBL/GenBank/DDBJ databases">
        <title>Draft genome sequence of Paenibacillus profundus YoMME, a new Gram-positive bacteria with exoelectrogenic properties.</title>
        <authorList>
            <person name="Hubenova Y."/>
            <person name="Hubenova E."/>
            <person name="Manasiev Y."/>
            <person name="Peykov S."/>
            <person name="Mitov M."/>
        </authorList>
    </citation>
    <scope>NUCLEOTIDE SEQUENCE [LARGE SCALE GENOMIC DNA]</scope>
    <source>
        <strain evidence="6 7">YoMME</strain>
    </source>
</reference>
<dbReference type="PANTHER" id="PTHR30136">
    <property type="entry name" value="HELIX-TURN-HELIX TRANSCRIPTIONAL REGULATOR, ICLR FAMILY"/>
    <property type="match status" value="1"/>
</dbReference>
<evidence type="ECO:0000256" key="3">
    <source>
        <dbReference type="ARBA" id="ARBA00023163"/>
    </source>
</evidence>
<dbReference type="SUPFAM" id="SSF46785">
    <property type="entry name" value="Winged helix' DNA-binding domain"/>
    <property type="match status" value="1"/>
</dbReference>
<keyword evidence="1" id="KW-0805">Transcription regulation</keyword>
<evidence type="ECO:0000259" key="4">
    <source>
        <dbReference type="PROSITE" id="PS51077"/>
    </source>
</evidence>
<dbReference type="InterPro" id="IPR036390">
    <property type="entry name" value="WH_DNA-bd_sf"/>
</dbReference>
<dbReference type="SUPFAM" id="SSF55781">
    <property type="entry name" value="GAF domain-like"/>
    <property type="match status" value="1"/>
</dbReference>